<feature type="compositionally biased region" description="Low complexity" evidence="1">
    <location>
        <begin position="62"/>
        <end position="77"/>
    </location>
</feature>
<name>A0A2J6QLS9_9HELO</name>
<dbReference type="OrthoDB" id="3565064at2759"/>
<dbReference type="EMBL" id="KZ613466">
    <property type="protein sequence ID" value="PMD27196.1"/>
    <property type="molecule type" value="Genomic_DNA"/>
</dbReference>
<keyword evidence="3" id="KW-1185">Reference proteome</keyword>
<organism evidence="2 3">
    <name type="scientific">Hyaloscypha hepaticicola</name>
    <dbReference type="NCBI Taxonomy" id="2082293"/>
    <lineage>
        <taxon>Eukaryota</taxon>
        <taxon>Fungi</taxon>
        <taxon>Dikarya</taxon>
        <taxon>Ascomycota</taxon>
        <taxon>Pezizomycotina</taxon>
        <taxon>Leotiomycetes</taxon>
        <taxon>Helotiales</taxon>
        <taxon>Hyaloscyphaceae</taxon>
        <taxon>Hyaloscypha</taxon>
    </lineage>
</organism>
<evidence type="ECO:0000313" key="3">
    <source>
        <dbReference type="Proteomes" id="UP000235672"/>
    </source>
</evidence>
<feature type="region of interest" description="Disordered" evidence="1">
    <location>
        <begin position="1"/>
        <end position="109"/>
    </location>
</feature>
<gene>
    <name evidence="2" type="ORF">NA56DRAFT_227311</name>
</gene>
<feature type="compositionally biased region" description="Basic and acidic residues" evidence="1">
    <location>
        <begin position="7"/>
        <end position="24"/>
    </location>
</feature>
<reference evidence="2 3" key="1">
    <citation type="submission" date="2016-05" db="EMBL/GenBank/DDBJ databases">
        <title>A degradative enzymes factory behind the ericoid mycorrhizal symbiosis.</title>
        <authorList>
            <consortium name="DOE Joint Genome Institute"/>
            <person name="Martino E."/>
            <person name="Morin E."/>
            <person name="Grelet G."/>
            <person name="Kuo A."/>
            <person name="Kohler A."/>
            <person name="Daghino S."/>
            <person name="Barry K."/>
            <person name="Choi C."/>
            <person name="Cichocki N."/>
            <person name="Clum A."/>
            <person name="Copeland A."/>
            <person name="Hainaut M."/>
            <person name="Haridas S."/>
            <person name="Labutti K."/>
            <person name="Lindquist E."/>
            <person name="Lipzen A."/>
            <person name="Khouja H.-R."/>
            <person name="Murat C."/>
            <person name="Ohm R."/>
            <person name="Olson A."/>
            <person name="Spatafora J."/>
            <person name="Veneault-Fourrey C."/>
            <person name="Henrissat B."/>
            <person name="Grigoriev I."/>
            <person name="Martin F."/>
            <person name="Perotto S."/>
        </authorList>
    </citation>
    <scope>NUCLEOTIDE SEQUENCE [LARGE SCALE GENOMIC DNA]</scope>
    <source>
        <strain evidence="2 3">UAMH 7357</strain>
    </source>
</reference>
<proteinExistence type="predicted"/>
<accession>A0A2J6QLS9</accession>
<dbReference type="AlphaFoldDB" id="A0A2J6QLS9"/>
<protein>
    <submittedName>
        <fullName evidence="2">Uncharacterized protein</fullName>
    </submittedName>
</protein>
<evidence type="ECO:0000313" key="2">
    <source>
        <dbReference type="EMBL" id="PMD27196.1"/>
    </source>
</evidence>
<feature type="region of interest" description="Disordered" evidence="1">
    <location>
        <begin position="123"/>
        <end position="145"/>
    </location>
</feature>
<dbReference type="Proteomes" id="UP000235672">
    <property type="component" value="Unassembled WGS sequence"/>
</dbReference>
<feature type="compositionally biased region" description="Polar residues" evidence="1">
    <location>
        <begin position="128"/>
        <end position="145"/>
    </location>
</feature>
<sequence length="297" mass="32594">MLHSKVNVKELSDSDPVEGGHDLDESPPETPTNEAPMQLGPVSDQQIERQALNESHPPDGHASTASSSQTKSAKGKQPASESHKPRKPSSLRQSIELSDDEEEKEPTPPKLVGFVEHHEYVHFDKGSPPSSIGAGQTLGSGNSPINSSDNAGWLLIPVSKGIQTLSPSEAARLQDPNSFDKVYIVFRDRAPLEHANPWGQVLSDVQGVYQTEIDANNKVISLYESEKVNIRHSLELRMKGRGSPFYGYETTGSLEDAPIVRVYVQQWNVTADMNVPEKVPGRRPKMAQKVKSMCDLD</sequence>
<evidence type="ECO:0000256" key="1">
    <source>
        <dbReference type="SAM" id="MobiDB-lite"/>
    </source>
</evidence>